<dbReference type="EMBL" id="BGPR01033576">
    <property type="protein sequence ID" value="GBO07572.1"/>
    <property type="molecule type" value="Genomic_DNA"/>
</dbReference>
<dbReference type="Proteomes" id="UP000499080">
    <property type="component" value="Unassembled WGS sequence"/>
</dbReference>
<proteinExistence type="predicted"/>
<evidence type="ECO:0000313" key="1">
    <source>
        <dbReference type="EMBL" id="GBO07572.1"/>
    </source>
</evidence>
<evidence type="ECO:0000313" key="2">
    <source>
        <dbReference type="Proteomes" id="UP000499080"/>
    </source>
</evidence>
<comment type="caution">
    <text evidence="1">The sequence shown here is derived from an EMBL/GenBank/DDBJ whole genome shotgun (WGS) entry which is preliminary data.</text>
</comment>
<reference evidence="1 2" key="1">
    <citation type="journal article" date="2019" name="Sci. Rep.">
        <title>Orb-weaving spider Araneus ventricosus genome elucidates the spidroin gene catalogue.</title>
        <authorList>
            <person name="Kono N."/>
            <person name="Nakamura H."/>
            <person name="Ohtoshi R."/>
            <person name="Moran D.A.P."/>
            <person name="Shinohara A."/>
            <person name="Yoshida Y."/>
            <person name="Fujiwara M."/>
            <person name="Mori M."/>
            <person name="Tomita M."/>
            <person name="Arakawa K."/>
        </authorList>
    </citation>
    <scope>NUCLEOTIDE SEQUENCE [LARGE SCALE GENOMIC DNA]</scope>
</reference>
<feature type="non-terminal residue" evidence="1">
    <location>
        <position position="1"/>
    </location>
</feature>
<protein>
    <submittedName>
        <fullName evidence="1">Uncharacterized protein</fullName>
    </submittedName>
</protein>
<name>A0A4Y2U4M4_ARAVE</name>
<keyword evidence="2" id="KW-1185">Reference proteome</keyword>
<dbReference type="AlphaFoldDB" id="A0A4Y2U4M4"/>
<gene>
    <name evidence="1" type="ORF">AVEN_19203_1</name>
</gene>
<accession>A0A4Y2U4M4</accession>
<sequence length="158" mass="18205">LLRFWDLATEFGSKCLFENREISRLGQGWFSRCGEFSRKLDFFPRQTIATKIVLCEYGENSPTSRIIENDAVFTYIQERQNTGNRKNTAVAQFSNTSKQHITNNNSNSANKSTHRLAADQLAMPTRHQRDSSSSESYRRVFIAFLTGHDITWKSLEKS</sequence>
<organism evidence="1 2">
    <name type="scientific">Araneus ventricosus</name>
    <name type="common">Orbweaver spider</name>
    <name type="synonym">Epeira ventricosa</name>
    <dbReference type="NCBI Taxonomy" id="182803"/>
    <lineage>
        <taxon>Eukaryota</taxon>
        <taxon>Metazoa</taxon>
        <taxon>Ecdysozoa</taxon>
        <taxon>Arthropoda</taxon>
        <taxon>Chelicerata</taxon>
        <taxon>Arachnida</taxon>
        <taxon>Araneae</taxon>
        <taxon>Araneomorphae</taxon>
        <taxon>Entelegynae</taxon>
        <taxon>Araneoidea</taxon>
        <taxon>Araneidae</taxon>
        <taxon>Araneus</taxon>
    </lineage>
</organism>